<evidence type="ECO:0000313" key="4">
    <source>
        <dbReference type="Proteomes" id="UP000433883"/>
    </source>
</evidence>
<comment type="similarity">
    <text evidence="2">Belongs to the asaB hydroxylase/desaturase family.</text>
</comment>
<dbReference type="Proteomes" id="UP000433883">
    <property type="component" value="Unassembled WGS sequence"/>
</dbReference>
<comment type="caution">
    <text evidence="3">The sequence shown here is derived from an EMBL/GenBank/DDBJ whole genome shotgun (WGS) entry which is preliminary data.</text>
</comment>
<gene>
    <name evidence="3" type="ORF">BLS_002042</name>
</gene>
<name>A0A8H3UW91_VENIN</name>
<reference evidence="3 4" key="1">
    <citation type="submission" date="2019-11" db="EMBL/GenBank/DDBJ databases">
        <title>Venturia inaequalis Genome Resource.</title>
        <authorList>
            <person name="Lichtner F.J."/>
        </authorList>
    </citation>
    <scope>NUCLEOTIDE SEQUENCE [LARGE SCALE GENOMIC DNA]</scope>
    <source>
        <strain evidence="3">Bline_iso_100314</strain>
    </source>
</reference>
<dbReference type="AlphaFoldDB" id="A0A8H3UW91"/>
<dbReference type="PANTHER" id="PTHR34598">
    <property type="entry name" value="BLL6449 PROTEIN"/>
    <property type="match status" value="1"/>
</dbReference>
<accession>A0A8H3UW91</accession>
<evidence type="ECO:0000256" key="1">
    <source>
        <dbReference type="ARBA" id="ARBA00023002"/>
    </source>
</evidence>
<dbReference type="InterPro" id="IPR044053">
    <property type="entry name" value="AsaB-like"/>
</dbReference>
<dbReference type="GO" id="GO:0016491">
    <property type="term" value="F:oxidoreductase activity"/>
    <property type="evidence" value="ECO:0007669"/>
    <property type="project" value="UniProtKB-KW"/>
</dbReference>
<organism evidence="3 4">
    <name type="scientific">Venturia inaequalis</name>
    <name type="common">Apple scab fungus</name>
    <dbReference type="NCBI Taxonomy" id="5025"/>
    <lineage>
        <taxon>Eukaryota</taxon>
        <taxon>Fungi</taxon>
        <taxon>Dikarya</taxon>
        <taxon>Ascomycota</taxon>
        <taxon>Pezizomycotina</taxon>
        <taxon>Dothideomycetes</taxon>
        <taxon>Pleosporomycetidae</taxon>
        <taxon>Venturiales</taxon>
        <taxon>Venturiaceae</taxon>
        <taxon>Venturia</taxon>
    </lineage>
</organism>
<sequence>MTSRPRIPGQHTTALLNYYQVPFGEEDERPPREVNLQDAEFISRRSVITDIRGQEDEWKLLDNGIQVVRTTSLDRNSELEDRVRKATGGRNVITYQNQTLDENAFKMSGTGSPLVQIDNTVNGAKDTMFGLFTEKGREITSNGYLLVDAWRPIRDCQRSNLAFVDSSPRHALKIDEDLIPVRQTNEKGPDRQSYCLKHGDGWDGPDRHHWNFLNGQTCNEVVLLRVAENRKGLPLSDLDRGDGFIHLSTPEQVELGPELPRVKAPER</sequence>
<evidence type="ECO:0000313" key="3">
    <source>
        <dbReference type="EMBL" id="KAE9976521.1"/>
    </source>
</evidence>
<evidence type="ECO:0000256" key="2">
    <source>
        <dbReference type="ARBA" id="ARBA00023604"/>
    </source>
</evidence>
<keyword evidence="1" id="KW-0560">Oxidoreductase</keyword>
<dbReference type="EMBL" id="WNWQ01000152">
    <property type="protein sequence ID" value="KAE9976521.1"/>
    <property type="molecule type" value="Genomic_DNA"/>
</dbReference>
<protein>
    <submittedName>
        <fullName evidence="3">Uncharacterized protein</fullName>
    </submittedName>
</protein>
<dbReference type="PANTHER" id="PTHR34598:SF3">
    <property type="entry name" value="OXIDOREDUCTASE AN1597"/>
    <property type="match status" value="1"/>
</dbReference>
<proteinExistence type="inferred from homology"/>